<gene>
    <name evidence="2" type="ORF">CANINC_000628</name>
</gene>
<comment type="caution">
    <text evidence="2">The sequence shown here is derived from an EMBL/GenBank/DDBJ whole genome shotgun (WGS) entry which is preliminary data.</text>
</comment>
<evidence type="ECO:0000313" key="3">
    <source>
        <dbReference type="Proteomes" id="UP000307173"/>
    </source>
</evidence>
<keyword evidence="3" id="KW-1185">Reference proteome</keyword>
<sequence length="238" mass="26568">MFEFQIFNDLDSNDAYPSHNQSDNIIDSIESLLVDKSNVESYDSDENMPLYTSLDQQFEDLLMVSSLSSSSSSFVSDITPIEFENPFYDFFQSQKSNISPVSNNLDIFYDQAGVDSDYNSLDDYSSISNIIYTNKMKEKLRKKRHSSIDIPPTKINKSVNSHTRSRSKTVVPSLNLKCQSAIRAKSCSSISSQSLLSLSQTNSPASSTTSLKNLSPSTKAVNPFYQPPAILRQLSSSE</sequence>
<dbReference type="EMBL" id="SELW01000121">
    <property type="protein sequence ID" value="TID30712.1"/>
    <property type="molecule type" value="Genomic_DNA"/>
</dbReference>
<dbReference type="Proteomes" id="UP000307173">
    <property type="component" value="Unassembled WGS sequence"/>
</dbReference>
<dbReference type="AlphaFoldDB" id="A0A4T0X6S1"/>
<accession>A0A4T0X6S1</accession>
<feature type="region of interest" description="Disordered" evidence="1">
    <location>
        <begin position="143"/>
        <end position="170"/>
    </location>
</feature>
<organism evidence="2 3">
    <name type="scientific">Pichia inconspicua</name>
    <dbReference type="NCBI Taxonomy" id="52247"/>
    <lineage>
        <taxon>Eukaryota</taxon>
        <taxon>Fungi</taxon>
        <taxon>Dikarya</taxon>
        <taxon>Ascomycota</taxon>
        <taxon>Saccharomycotina</taxon>
        <taxon>Pichiomycetes</taxon>
        <taxon>Pichiales</taxon>
        <taxon>Pichiaceae</taxon>
        <taxon>Pichia</taxon>
    </lineage>
</organism>
<name>A0A4T0X6S1_9ASCO</name>
<reference evidence="2 3" key="1">
    <citation type="journal article" date="2019" name="Front. Genet.">
        <title>Whole-Genome Sequencing of the Opportunistic Yeast Pathogen Candida inconspicua Uncovers Its Hybrid Origin.</title>
        <authorList>
            <person name="Mixao V."/>
            <person name="Hansen A.P."/>
            <person name="Saus E."/>
            <person name="Boekhout T."/>
            <person name="Lass-Florl C."/>
            <person name="Gabaldon T."/>
        </authorList>
    </citation>
    <scope>NUCLEOTIDE SEQUENCE [LARGE SCALE GENOMIC DNA]</scope>
    <source>
        <strain evidence="2 3">CBS 180</strain>
    </source>
</reference>
<protein>
    <submittedName>
        <fullName evidence="2">Uncharacterized protein</fullName>
    </submittedName>
</protein>
<feature type="compositionally biased region" description="Polar residues" evidence="1">
    <location>
        <begin position="155"/>
        <end position="170"/>
    </location>
</feature>
<proteinExistence type="predicted"/>
<evidence type="ECO:0000256" key="1">
    <source>
        <dbReference type="SAM" id="MobiDB-lite"/>
    </source>
</evidence>
<evidence type="ECO:0000313" key="2">
    <source>
        <dbReference type="EMBL" id="TID30712.1"/>
    </source>
</evidence>